<gene>
    <name evidence="3" type="ORF">ACFOWE_29760</name>
</gene>
<organism evidence="3 4">
    <name type="scientific">Planomonospora corallina</name>
    <dbReference type="NCBI Taxonomy" id="1806052"/>
    <lineage>
        <taxon>Bacteria</taxon>
        <taxon>Bacillati</taxon>
        <taxon>Actinomycetota</taxon>
        <taxon>Actinomycetes</taxon>
        <taxon>Streptosporangiales</taxon>
        <taxon>Streptosporangiaceae</taxon>
        <taxon>Planomonospora</taxon>
    </lineage>
</organism>
<dbReference type="Proteomes" id="UP001595850">
    <property type="component" value="Unassembled WGS sequence"/>
</dbReference>
<dbReference type="GO" id="GO:0016787">
    <property type="term" value="F:hydrolase activity"/>
    <property type="evidence" value="ECO:0007669"/>
    <property type="project" value="UniProtKB-KW"/>
</dbReference>
<feature type="compositionally biased region" description="Pro residues" evidence="1">
    <location>
        <begin position="505"/>
        <end position="516"/>
    </location>
</feature>
<comment type="caution">
    <text evidence="3">The sequence shown here is derived from an EMBL/GenBank/DDBJ whole genome shotgun (WGS) entry which is preliminary data.</text>
</comment>
<dbReference type="Pfam" id="PF00884">
    <property type="entry name" value="Sulfatase"/>
    <property type="match status" value="1"/>
</dbReference>
<feature type="region of interest" description="Disordered" evidence="1">
    <location>
        <begin position="489"/>
        <end position="528"/>
    </location>
</feature>
<protein>
    <submittedName>
        <fullName evidence="3">Sulfatase</fullName>
        <ecNumber evidence="3">3.1.6.-</ecNumber>
    </submittedName>
</protein>
<dbReference type="EC" id="3.1.6.-" evidence="3"/>
<sequence length="528" mass="57831">MFPLLTLGASTAFPAAAEVVPRPNVVFVLVDDLGVGDLEKFPNIWNEFVRSGTGFDRFFVPNSWCCPSRASILRSQYVHSHGVLTNTAPEGGFERFHGKGLERSNIGVWMKRAGYRTGLMGKYLNHYPGGAVPATHVPRGWDEWQVPVRGLYDEYGYTLNENGRLRAYGHEPEDYLTDVLSAKADAFVSQGDEPFFLYLAPVAPHLPANHAHRHAGAFAGHTAPRSPSFDQEDVSAEPEWLRGRKRLTPERTAEIDEMYRDRLRAMLGVDDLVGSLVRTLRAAGKLENTYLFFGSDNGFHLGQHRLPQGKTTPFDESIRVPLYVRGPGVRPGRTVREVASTVDLAPTFAALAGARLPAFVEGRSLLPLLRGRTPLSWRRNVLVEFHRPTRPTGQVVIPAYTAMRTARHTFVRYETGEYQLYDLLADPYQLRNLAARVPKSVIARFERQLDALTACSGASCRVADSVTPPSFPVPPLDATLLDATLPDAPSLDAPSFEAGDAAPTVIPPLPVPPPGPAGGQETGPAGGL</sequence>
<feature type="region of interest" description="Disordered" evidence="1">
    <location>
        <begin position="218"/>
        <end position="245"/>
    </location>
</feature>
<dbReference type="PANTHER" id="PTHR43108">
    <property type="entry name" value="N-ACETYLGLUCOSAMINE-6-SULFATASE FAMILY MEMBER"/>
    <property type="match status" value="1"/>
</dbReference>
<dbReference type="RefSeq" id="WP_377293672.1">
    <property type="nucleotide sequence ID" value="NZ_JBHSBM010000047.1"/>
</dbReference>
<feature type="domain" description="Sulfatase N-terminal" evidence="2">
    <location>
        <begin position="23"/>
        <end position="354"/>
    </location>
</feature>
<dbReference type="PIRSF" id="PIRSF036666">
    <property type="entry name" value="G6S"/>
    <property type="match status" value="1"/>
</dbReference>
<keyword evidence="4" id="KW-1185">Reference proteome</keyword>
<reference evidence="4" key="1">
    <citation type="journal article" date="2019" name="Int. J. Syst. Evol. Microbiol.">
        <title>The Global Catalogue of Microorganisms (GCM) 10K type strain sequencing project: providing services to taxonomists for standard genome sequencing and annotation.</title>
        <authorList>
            <consortium name="The Broad Institute Genomics Platform"/>
            <consortium name="The Broad Institute Genome Sequencing Center for Infectious Disease"/>
            <person name="Wu L."/>
            <person name="Ma J."/>
        </authorList>
    </citation>
    <scope>NUCLEOTIDE SEQUENCE [LARGE SCALE GENOMIC DNA]</scope>
    <source>
        <strain evidence="4">TBRC 4489</strain>
    </source>
</reference>
<dbReference type="SUPFAM" id="SSF53649">
    <property type="entry name" value="Alkaline phosphatase-like"/>
    <property type="match status" value="1"/>
</dbReference>
<dbReference type="EMBL" id="JBHSBM010000047">
    <property type="protein sequence ID" value="MFC4062506.1"/>
    <property type="molecule type" value="Genomic_DNA"/>
</dbReference>
<evidence type="ECO:0000256" key="1">
    <source>
        <dbReference type="SAM" id="MobiDB-lite"/>
    </source>
</evidence>
<dbReference type="Gene3D" id="3.40.720.10">
    <property type="entry name" value="Alkaline Phosphatase, subunit A"/>
    <property type="match status" value="1"/>
</dbReference>
<evidence type="ECO:0000259" key="2">
    <source>
        <dbReference type="Pfam" id="PF00884"/>
    </source>
</evidence>
<evidence type="ECO:0000313" key="3">
    <source>
        <dbReference type="EMBL" id="MFC4062506.1"/>
    </source>
</evidence>
<name>A0ABV8IG57_9ACTN</name>
<dbReference type="InterPro" id="IPR000917">
    <property type="entry name" value="Sulfatase_N"/>
</dbReference>
<evidence type="ECO:0000313" key="4">
    <source>
        <dbReference type="Proteomes" id="UP001595850"/>
    </source>
</evidence>
<dbReference type="PANTHER" id="PTHR43108:SF8">
    <property type="entry name" value="SD21168P"/>
    <property type="match status" value="1"/>
</dbReference>
<dbReference type="InterPro" id="IPR012251">
    <property type="entry name" value="GlcNAc_6-SO4ase"/>
</dbReference>
<accession>A0ABV8IG57</accession>
<proteinExistence type="predicted"/>
<keyword evidence="3" id="KW-0378">Hydrolase</keyword>
<dbReference type="InterPro" id="IPR017850">
    <property type="entry name" value="Alkaline_phosphatase_core_sf"/>
</dbReference>
<dbReference type="CDD" id="cd16147">
    <property type="entry name" value="G6S"/>
    <property type="match status" value="1"/>
</dbReference>
<feature type="compositionally biased region" description="Gly residues" evidence="1">
    <location>
        <begin position="517"/>
        <end position="528"/>
    </location>
</feature>